<sequence>MTDHHLIETPGAHPVGIVGAGLIGLGWAALFVHRGHLVHAHDPDQDVLAGLPQAIETAIAEIEAVDGPRRAGGRLQCFSGLCEAVNGCAYVQENAPERLPLKSRVLAEIAESAAQDAVIGSSTTSFTARELGEGQARPEQIIVAHPYNPPHLIPLVEIGGAGEDYKPAINFAWRFFRALGKEPVHIRLPARGHIANRLSAALFREAVHIVSEGVASVEDVDRAIVHGPGLRWATAGPFLNYHLGAGRGGLAAYLDHLGPAQEARWADLGDPKLDDETKKLLVSGMNETSGGADIAQLSGERAERLAAIRLALAGKS</sequence>
<organism evidence="6 7">
    <name type="scientific">Flavimaribacter sediminis</name>
    <dbReference type="NCBI Taxonomy" id="2865987"/>
    <lineage>
        <taxon>Bacteria</taxon>
        <taxon>Pseudomonadati</taxon>
        <taxon>Pseudomonadota</taxon>
        <taxon>Alphaproteobacteria</taxon>
        <taxon>Hyphomicrobiales</taxon>
        <taxon>Rhizobiaceae</taxon>
        <taxon>Flavimaribacter</taxon>
    </lineage>
</organism>
<proteinExistence type="predicted"/>
<dbReference type="GO" id="GO:0070403">
    <property type="term" value="F:NAD+ binding"/>
    <property type="evidence" value="ECO:0007669"/>
    <property type="project" value="InterPro"/>
</dbReference>
<feature type="domain" description="3-hydroxyacyl-CoA dehydrogenase NAD binding" evidence="5">
    <location>
        <begin position="15"/>
        <end position="186"/>
    </location>
</feature>
<dbReference type="InterPro" id="IPR008927">
    <property type="entry name" value="6-PGluconate_DH-like_C_sf"/>
</dbReference>
<keyword evidence="1" id="KW-0560">Oxidoreductase</keyword>
<evidence type="ECO:0000259" key="4">
    <source>
        <dbReference type="Pfam" id="PF00725"/>
    </source>
</evidence>
<dbReference type="PANTHER" id="PTHR48075:SF5">
    <property type="entry name" value="3-HYDROXYBUTYRYL-COA DEHYDROGENASE"/>
    <property type="match status" value="1"/>
</dbReference>
<dbReference type="Pfam" id="PF02737">
    <property type="entry name" value="3HCDH_N"/>
    <property type="match status" value="1"/>
</dbReference>
<gene>
    <name evidence="6" type="ORF">K1W69_08830</name>
</gene>
<dbReference type="PANTHER" id="PTHR48075">
    <property type="entry name" value="3-HYDROXYACYL-COA DEHYDROGENASE FAMILY PROTEIN"/>
    <property type="match status" value="1"/>
</dbReference>
<keyword evidence="3" id="KW-0812">Transmembrane</keyword>
<dbReference type="InterPro" id="IPR006108">
    <property type="entry name" value="3HC_DH_C"/>
</dbReference>
<dbReference type="InterPro" id="IPR013328">
    <property type="entry name" value="6PGD_dom2"/>
</dbReference>
<evidence type="ECO:0000259" key="5">
    <source>
        <dbReference type="Pfam" id="PF02737"/>
    </source>
</evidence>
<name>A0AAE2ZMA2_9HYPH</name>
<keyword evidence="3" id="KW-0472">Membrane</keyword>
<dbReference type="Gene3D" id="1.10.1040.10">
    <property type="entry name" value="N-(1-d-carboxylethyl)-l-norvaline Dehydrogenase, domain 2"/>
    <property type="match status" value="1"/>
</dbReference>
<dbReference type="EMBL" id="JAICBX010000002">
    <property type="protein sequence ID" value="MBW8637290.1"/>
    <property type="molecule type" value="Genomic_DNA"/>
</dbReference>
<comment type="caution">
    <text evidence="6">The sequence shown here is derived from an EMBL/GenBank/DDBJ whole genome shotgun (WGS) entry which is preliminary data.</text>
</comment>
<dbReference type="InterPro" id="IPR006176">
    <property type="entry name" value="3-OHacyl-CoA_DH_NAD-bd"/>
</dbReference>
<evidence type="ECO:0000313" key="7">
    <source>
        <dbReference type="Proteomes" id="UP001196509"/>
    </source>
</evidence>
<dbReference type="SUPFAM" id="SSF48179">
    <property type="entry name" value="6-phosphogluconate dehydrogenase C-terminal domain-like"/>
    <property type="match status" value="1"/>
</dbReference>
<dbReference type="Proteomes" id="UP001196509">
    <property type="component" value="Unassembled WGS sequence"/>
</dbReference>
<dbReference type="SUPFAM" id="SSF51735">
    <property type="entry name" value="NAD(P)-binding Rossmann-fold domains"/>
    <property type="match status" value="1"/>
</dbReference>
<evidence type="ECO:0000256" key="2">
    <source>
        <dbReference type="PIRSR" id="PIRSR000105-1"/>
    </source>
</evidence>
<feature type="site" description="Important for catalytic activity" evidence="2">
    <location>
        <position position="145"/>
    </location>
</feature>
<evidence type="ECO:0000256" key="3">
    <source>
        <dbReference type="SAM" id="Phobius"/>
    </source>
</evidence>
<dbReference type="GO" id="GO:0006631">
    <property type="term" value="P:fatty acid metabolic process"/>
    <property type="evidence" value="ECO:0007669"/>
    <property type="project" value="InterPro"/>
</dbReference>
<dbReference type="InterPro" id="IPR036291">
    <property type="entry name" value="NAD(P)-bd_dom_sf"/>
</dbReference>
<dbReference type="Gene3D" id="3.40.50.720">
    <property type="entry name" value="NAD(P)-binding Rossmann-like Domain"/>
    <property type="match status" value="1"/>
</dbReference>
<keyword evidence="7" id="KW-1185">Reference proteome</keyword>
<feature type="domain" description="3-hydroxyacyl-CoA dehydrogenase C-terminal" evidence="4">
    <location>
        <begin position="192"/>
        <end position="259"/>
    </location>
</feature>
<keyword evidence="3" id="KW-1133">Transmembrane helix</keyword>
<dbReference type="Pfam" id="PF00725">
    <property type="entry name" value="3HCDH"/>
    <property type="match status" value="1"/>
</dbReference>
<dbReference type="AlphaFoldDB" id="A0AAE2ZMA2"/>
<protein>
    <submittedName>
        <fullName evidence="6">3-hydroxyacyl-CoA dehydrogenase</fullName>
    </submittedName>
</protein>
<evidence type="ECO:0000256" key="1">
    <source>
        <dbReference type="ARBA" id="ARBA00023002"/>
    </source>
</evidence>
<dbReference type="PIRSF" id="PIRSF000105">
    <property type="entry name" value="HCDH"/>
    <property type="match status" value="1"/>
</dbReference>
<dbReference type="GO" id="GO:0016616">
    <property type="term" value="F:oxidoreductase activity, acting on the CH-OH group of donors, NAD or NADP as acceptor"/>
    <property type="evidence" value="ECO:0007669"/>
    <property type="project" value="InterPro"/>
</dbReference>
<reference evidence="6" key="1">
    <citation type="submission" date="2021-08" db="EMBL/GenBank/DDBJ databases">
        <title>Hoeflea bacterium WL0058 sp. nov., isolated from the sediment.</title>
        <authorList>
            <person name="Wang L."/>
            <person name="Zhang D."/>
        </authorList>
    </citation>
    <scope>NUCLEOTIDE SEQUENCE</scope>
    <source>
        <strain evidence="6">WL0058</strain>
    </source>
</reference>
<evidence type="ECO:0000313" key="6">
    <source>
        <dbReference type="EMBL" id="MBW8637290.1"/>
    </source>
</evidence>
<accession>A0AAE2ZMA2</accession>
<dbReference type="InterPro" id="IPR022694">
    <property type="entry name" value="3-OHacyl-CoA_DH"/>
</dbReference>
<dbReference type="RefSeq" id="WP_220228008.1">
    <property type="nucleotide sequence ID" value="NZ_JAICBX010000002.1"/>
</dbReference>
<feature type="transmembrane region" description="Helical" evidence="3">
    <location>
        <begin position="12"/>
        <end position="32"/>
    </location>
</feature>